<evidence type="ECO:0000313" key="3">
    <source>
        <dbReference type="Proteomes" id="UP001150924"/>
    </source>
</evidence>
<dbReference type="EMBL" id="JAPNKE010000002">
    <property type="protein sequence ID" value="MCY1008556.1"/>
    <property type="molecule type" value="Genomic_DNA"/>
</dbReference>
<dbReference type="AlphaFoldDB" id="A0A9X3IU43"/>
<evidence type="ECO:0000313" key="1">
    <source>
        <dbReference type="EMBL" id="MCY1004031.1"/>
    </source>
</evidence>
<organism evidence="1 3">
    <name type="scientific">Nannocystis pusilla</name>
    <dbReference type="NCBI Taxonomy" id="889268"/>
    <lineage>
        <taxon>Bacteria</taxon>
        <taxon>Pseudomonadati</taxon>
        <taxon>Myxococcota</taxon>
        <taxon>Polyangia</taxon>
        <taxon>Nannocystales</taxon>
        <taxon>Nannocystaceae</taxon>
        <taxon>Nannocystis</taxon>
    </lineage>
</organism>
<sequence length="106" mass="11633">MERDDGEGAKVISLLGCKIERALQESECRRPEISDPVFRASLASVLTIDACCSRQELLDAVVFYVQRSGELRQALEVAAGMLRAGDVDGAERHLVDVRDSLEVDRG</sequence>
<comment type="caution">
    <text evidence="1">The sequence shown here is derived from an EMBL/GenBank/DDBJ whole genome shotgun (WGS) entry which is preliminary data.</text>
</comment>
<dbReference type="RefSeq" id="WP_267765553.1">
    <property type="nucleotide sequence ID" value="NZ_JAPNKE010000001.1"/>
</dbReference>
<proteinExistence type="predicted"/>
<accession>A0A9X3IU43</accession>
<reference evidence="1" key="1">
    <citation type="submission" date="2022-11" db="EMBL/GenBank/DDBJ databases">
        <title>Minimal conservation of predation-associated metabolite biosynthetic gene clusters underscores biosynthetic potential of Myxococcota including descriptions for ten novel species: Archangium lansinium sp. nov., Myxococcus landrumus sp. nov., Nannocystis bai.</title>
        <authorList>
            <person name="Ahearne A."/>
            <person name="Stevens C."/>
            <person name="Phillips K."/>
        </authorList>
    </citation>
    <scope>NUCLEOTIDE SEQUENCE</scope>
    <source>
        <strain evidence="1">Na p29</strain>
    </source>
</reference>
<evidence type="ECO:0000313" key="2">
    <source>
        <dbReference type="EMBL" id="MCY1008556.1"/>
    </source>
</evidence>
<protein>
    <submittedName>
        <fullName evidence="1">Uncharacterized protein</fullName>
    </submittedName>
</protein>
<gene>
    <name evidence="1" type="ORF">OV079_00290</name>
    <name evidence="2" type="ORF">OV079_23945</name>
</gene>
<dbReference type="EMBL" id="JAPNKE010000001">
    <property type="protein sequence ID" value="MCY1004031.1"/>
    <property type="molecule type" value="Genomic_DNA"/>
</dbReference>
<keyword evidence="3" id="KW-1185">Reference proteome</keyword>
<name>A0A9X3IU43_9BACT</name>
<dbReference type="Proteomes" id="UP001150924">
    <property type="component" value="Unassembled WGS sequence"/>
</dbReference>